<dbReference type="Gene3D" id="3.40.630.30">
    <property type="match status" value="1"/>
</dbReference>
<dbReference type="AlphaFoldDB" id="A0A212K102"/>
<accession>A0A212K102</accession>
<dbReference type="PANTHER" id="PTHR39173">
    <property type="entry name" value="ACETYLTRANSFERASE"/>
    <property type="match status" value="1"/>
</dbReference>
<proteinExistence type="predicted"/>
<dbReference type="Pfam" id="PF13302">
    <property type="entry name" value="Acetyltransf_3"/>
    <property type="match status" value="1"/>
</dbReference>
<dbReference type="GO" id="GO:0016747">
    <property type="term" value="F:acyltransferase activity, transferring groups other than amino-acyl groups"/>
    <property type="evidence" value="ECO:0007669"/>
    <property type="project" value="InterPro"/>
</dbReference>
<protein>
    <submittedName>
        <fullName evidence="2">Putative superoxide reductase</fullName>
    </submittedName>
</protein>
<feature type="domain" description="N-acetyltransferase" evidence="1">
    <location>
        <begin position="5"/>
        <end position="175"/>
    </location>
</feature>
<sequence>MTDKLTLHAPAEKDEALVWAYRQAFMDRDEHVNGSCDLGRCESYPLWLVKVRARLRPETTPPGLVPATTLMALRESDGALVGFTNIRHCLNDHFLNFSGHIGYSVHPAERRKGYASEILRLAMIYAKAELDLDRVLVTCDKKNEASRRTICSQGGVLENERPCDGILVQRYWIDT</sequence>
<dbReference type="PANTHER" id="PTHR39173:SF1">
    <property type="entry name" value="ACETYLTRANSFERASE"/>
    <property type="match status" value="1"/>
</dbReference>
<dbReference type="InterPro" id="IPR016181">
    <property type="entry name" value="Acyl_CoA_acyltransferase"/>
</dbReference>
<reference evidence="2" key="1">
    <citation type="submission" date="2016-04" db="EMBL/GenBank/DDBJ databases">
        <authorList>
            <person name="Evans L.H."/>
            <person name="Alamgir A."/>
            <person name="Owens N."/>
            <person name="Weber N.D."/>
            <person name="Virtaneva K."/>
            <person name="Barbian K."/>
            <person name="Babar A."/>
            <person name="Rosenke K."/>
        </authorList>
    </citation>
    <scope>NUCLEOTIDE SEQUENCE</scope>
    <source>
        <strain evidence="2">86</strain>
    </source>
</reference>
<dbReference type="CDD" id="cd04301">
    <property type="entry name" value="NAT_SF"/>
    <property type="match status" value="1"/>
</dbReference>
<evidence type="ECO:0000259" key="1">
    <source>
        <dbReference type="PROSITE" id="PS51186"/>
    </source>
</evidence>
<dbReference type="InterPro" id="IPR000182">
    <property type="entry name" value="GNAT_dom"/>
</dbReference>
<dbReference type="EMBL" id="FLUN01000001">
    <property type="protein sequence ID" value="SBW05381.1"/>
    <property type="molecule type" value="Genomic_DNA"/>
</dbReference>
<name>A0A212K102_9FIRM</name>
<gene>
    <name evidence="2" type="ORF">KL86CLO1_12024</name>
</gene>
<organism evidence="2">
    <name type="scientific">uncultured Eubacteriales bacterium</name>
    <dbReference type="NCBI Taxonomy" id="172733"/>
    <lineage>
        <taxon>Bacteria</taxon>
        <taxon>Bacillati</taxon>
        <taxon>Bacillota</taxon>
        <taxon>Clostridia</taxon>
        <taxon>Eubacteriales</taxon>
        <taxon>environmental samples</taxon>
    </lineage>
</organism>
<dbReference type="PROSITE" id="PS51186">
    <property type="entry name" value="GNAT"/>
    <property type="match status" value="1"/>
</dbReference>
<evidence type="ECO:0000313" key="2">
    <source>
        <dbReference type="EMBL" id="SBW05381.1"/>
    </source>
</evidence>
<dbReference type="SUPFAM" id="SSF55729">
    <property type="entry name" value="Acyl-CoA N-acyltransferases (Nat)"/>
    <property type="match status" value="1"/>
</dbReference>